<dbReference type="GeneID" id="117570386"/>
<dbReference type="RefSeq" id="XP_034107886.1">
    <property type="nucleotide sequence ID" value="XM_034251995.2"/>
</dbReference>
<evidence type="ECO:0000313" key="1">
    <source>
        <dbReference type="Proteomes" id="UP000515160"/>
    </source>
</evidence>
<reference evidence="2" key="1">
    <citation type="submission" date="2025-08" db="UniProtKB">
        <authorList>
            <consortium name="RefSeq"/>
        </authorList>
    </citation>
    <scope>IDENTIFICATION</scope>
    <source>
        <strain evidence="2">15112-1751.03</strain>
        <tissue evidence="2">Whole Adult</tissue>
    </source>
</reference>
<gene>
    <name evidence="2" type="primary">LOC117570386</name>
</gene>
<dbReference type="Pfam" id="PF07368">
    <property type="entry name" value="DUF1487"/>
    <property type="match status" value="1"/>
</dbReference>
<sequence>MDNAHGKQFGDSEKDEDAEVLPRFKGLPNITEGVENIHLHLMQRHLYLYPADGSHTKWMAPQVIILFESGNINQVVDAVVNDLKHPIGYGLIASILVQEPLRQPLVRRLKARMELMDERIANHPNFQHTLKMIERMNCKSVFIEEFDVTDKQKLYGRMKERSPLVILDFPQIYFGERPSAIITLNTFRNLNEAIQLCLREGLNFDTVSVWTTKLTEGYDLVSALAMFPNFKFNCINVPFQTTALVVVNNNYHYEVLSVSGELITIVFPIQYNMS</sequence>
<evidence type="ECO:0000313" key="2">
    <source>
        <dbReference type="RefSeq" id="XP_034107886.1"/>
    </source>
</evidence>
<dbReference type="PANTHER" id="PTHR21644">
    <property type="entry name" value="AT02555P-RELATED"/>
    <property type="match status" value="1"/>
</dbReference>
<dbReference type="PANTHER" id="PTHR21644:SF0">
    <property type="entry name" value="AT02555P-RELATED"/>
    <property type="match status" value="1"/>
</dbReference>
<dbReference type="InterPro" id="IPR009961">
    <property type="entry name" value="DUF1487"/>
</dbReference>
<dbReference type="OrthoDB" id="310895at2759"/>
<accession>A0A6P8WVX7</accession>
<proteinExistence type="predicted"/>
<name>A0A6P8WVX7_DROAB</name>
<dbReference type="AlphaFoldDB" id="A0A6P8WVX7"/>
<keyword evidence="1" id="KW-1185">Reference proteome</keyword>
<dbReference type="Proteomes" id="UP000515160">
    <property type="component" value="Chromosome X"/>
</dbReference>
<organism evidence="1 2">
    <name type="scientific">Drosophila albomicans</name>
    <name type="common">Fruit fly</name>
    <dbReference type="NCBI Taxonomy" id="7291"/>
    <lineage>
        <taxon>Eukaryota</taxon>
        <taxon>Metazoa</taxon>
        <taxon>Ecdysozoa</taxon>
        <taxon>Arthropoda</taxon>
        <taxon>Hexapoda</taxon>
        <taxon>Insecta</taxon>
        <taxon>Pterygota</taxon>
        <taxon>Neoptera</taxon>
        <taxon>Endopterygota</taxon>
        <taxon>Diptera</taxon>
        <taxon>Brachycera</taxon>
        <taxon>Muscomorpha</taxon>
        <taxon>Ephydroidea</taxon>
        <taxon>Drosophilidae</taxon>
        <taxon>Drosophila</taxon>
    </lineage>
</organism>
<protein>
    <submittedName>
        <fullName evidence="2">Uncharacterized protein LOC117570386</fullName>
    </submittedName>
</protein>